<keyword evidence="2" id="KW-1185">Reference proteome</keyword>
<reference evidence="1" key="1">
    <citation type="submission" date="2023-03" db="EMBL/GenBank/DDBJ databases">
        <title>Massive genome expansion in bonnet fungi (Mycena s.s.) driven by repeated elements and novel gene families across ecological guilds.</title>
        <authorList>
            <consortium name="Lawrence Berkeley National Laboratory"/>
            <person name="Harder C.B."/>
            <person name="Miyauchi S."/>
            <person name="Viragh M."/>
            <person name="Kuo A."/>
            <person name="Thoen E."/>
            <person name="Andreopoulos B."/>
            <person name="Lu D."/>
            <person name="Skrede I."/>
            <person name="Drula E."/>
            <person name="Henrissat B."/>
            <person name="Morin E."/>
            <person name="Kohler A."/>
            <person name="Barry K."/>
            <person name="LaButti K."/>
            <person name="Morin E."/>
            <person name="Salamov A."/>
            <person name="Lipzen A."/>
            <person name="Mereny Z."/>
            <person name="Hegedus B."/>
            <person name="Baldrian P."/>
            <person name="Stursova M."/>
            <person name="Weitz H."/>
            <person name="Taylor A."/>
            <person name="Grigoriev I.V."/>
            <person name="Nagy L.G."/>
            <person name="Martin F."/>
            <person name="Kauserud H."/>
        </authorList>
    </citation>
    <scope>NUCLEOTIDE SEQUENCE</scope>
    <source>
        <strain evidence="1">CBHHK200</strain>
    </source>
</reference>
<name>A0AAD6X3Q5_9AGAR</name>
<feature type="non-terminal residue" evidence="1">
    <location>
        <position position="1"/>
    </location>
</feature>
<sequence>MGATLSKSFSAVGSNLRLRRLLYEDDGVEGCGLFHKRPEREFHVLGNILRLIFAIVLSPFYLLTPRSFVSAVDNYIQSSWLLEFATAPDSVLSNAPGGGKGQYDVTGFLPSWVLEVTIQNGALQIFRQIPFSEEVEQAGYTALS</sequence>
<gene>
    <name evidence="1" type="ORF">C8F04DRAFT_956358</name>
</gene>
<protein>
    <submittedName>
        <fullName evidence="1">Uncharacterized protein</fullName>
    </submittedName>
</protein>
<comment type="caution">
    <text evidence="1">The sequence shown here is derived from an EMBL/GenBank/DDBJ whole genome shotgun (WGS) entry which is preliminary data.</text>
</comment>
<dbReference type="AlphaFoldDB" id="A0AAD6X3Q5"/>
<accession>A0AAD6X3Q5</accession>
<evidence type="ECO:0000313" key="2">
    <source>
        <dbReference type="Proteomes" id="UP001218188"/>
    </source>
</evidence>
<evidence type="ECO:0000313" key="1">
    <source>
        <dbReference type="EMBL" id="KAJ7034460.1"/>
    </source>
</evidence>
<dbReference type="Proteomes" id="UP001218188">
    <property type="component" value="Unassembled WGS sequence"/>
</dbReference>
<proteinExistence type="predicted"/>
<organism evidence="1 2">
    <name type="scientific">Mycena alexandri</name>
    <dbReference type="NCBI Taxonomy" id="1745969"/>
    <lineage>
        <taxon>Eukaryota</taxon>
        <taxon>Fungi</taxon>
        <taxon>Dikarya</taxon>
        <taxon>Basidiomycota</taxon>
        <taxon>Agaricomycotina</taxon>
        <taxon>Agaricomycetes</taxon>
        <taxon>Agaricomycetidae</taxon>
        <taxon>Agaricales</taxon>
        <taxon>Marasmiineae</taxon>
        <taxon>Mycenaceae</taxon>
        <taxon>Mycena</taxon>
    </lineage>
</organism>
<dbReference type="EMBL" id="JARJCM010000057">
    <property type="protein sequence ID" value="KAJ7034460.1"/>
    <property type="molecule type" value="Genomic_DNA"/>
</dbReference>